<dbReference type="AlphaFoldDB" id="A0A3N0YSV4"/>
<comment type="caution">
    <text evidence="2">The sequence shown here is derived from an EMBL/GenBank/DDBJ whole genome shotgun (WGS) entry which is preliminary data.</text>
</comment>
<evidence type="ECO:0000256" key="1">
    <source>
        <dbReference type="SAM" id="SignalP"/>
    </source>
</evidence>
<dbReference type="EMBL" id="RJVU01027559">
    <property type="protein sequence ID" value="ROL49255.1"/>
    <property type="molecule type" value="Genomic_DNA"/>
</dbReference>
<evidence type="ECO:0000313" key="2">
    <source>
        <dbReference type="EMBL" id="ROL49255.1"/>
    </source>
</evidence>
<gene>
    <name evidence="2" type="ORF">DPX16_16870</name>
</gene>
<reference evidence="2 3" key="1">
    <citation type="submission" date="2018-10" db="EMBL/GenBank/DDBJ databases">
        <title>Genome assembly for a Yunnan-Guizhou Plateau 3E fish, Anabarilius grahami (Regan), and its evolutionary and genetic applications.</title>
        <authorList>
            <person name="Jiang W."/>
        </authorList>
    </citation>
    <scope>NUCLEOTIDE SEQUENCE [LARGE SCALE GENOMIC DNA]</scope>
    <source>
        <strain evidence="2">AG-KIZ</strain>
        <tissue evidence="2">Muscle</tissue>
    </source>
</reference>
<keyword evidence="1" id="KW-0732">Signal</keyword>
<organism evidence="2 3">
    <name type="scientific">Anabarilius grahami</name>
    <name type="common">Kanglang fish</name>
    <name type="synonym">Barilius grahami</name>
    <dbReference type="NCBI Taxonomy" id="495550"/>
    <lineage>
        <taxon>Eukaryota</taxon>
        <taxon>Metazoa</taxon>
        <taxon>Chordata</taxon>
        <taxon>Craniata</taxon>
        <taxon>Vertebrata</taxon>
        <taxon>Euteleostomi</taxon>
        <taxon>Actinopterygii</taxon>
        <taxon>Neopterygii</taxon>
        <taxon>Teleostei</taxon>
        <taxon>Ostariophysi</taxon>
        <taxon>Cypriniformes</taxon>
        <taxon>Xenocyprididae</taxon>
        <taxon>Xenocypridinae</taxon>
        <taxon>Xenocypridinae incertae sedis</taxon>
        <taxon>Anabarilius</taxon>
    </lineage>
</organism>
<proteinExistence type="predicted"/>
<name>A0A3N0YSV4_ANAGA</name>
<dbReference type="Proteomes" id="UP000281406">
    <property type="component" value="Unassembled WGS sequence"/>
</dbReference>
<accession>A0A3N0YSV4</accession>
<protein>
    <submittedName>
        <fullName evidence="2">Uncharacterized protein</fullName>
    </submittedName>
</protein>
<sequence length="86" mass="9654">MIGSGYSISMFVVELFVQTTSLALPPPCYPPIQKCVLWGRARDVKALPCQGDRVTDGDEEEQDSWDLKLIQHPNNGLSWREGFDSL</sequence>
<feature type="chain" id="PRO_5018202751" evidence="1">
    <location>
        <begin position="24"/>
        <end position="86"/>
    </location>
</feature>
<evidence type="ECO:0000313" key="3">
    <source>
        <dbReference type="Proteomes" id="UP000281406"/>
    </source>
</evidence>
<keyword evidence="3" id="KW-1185">Reference proteome</keyword>
<feature type="signal peptide" evidence="1">
    <location>
        <begin position="1"/>
        <end position="23"/>
    </location>
</feature>